<gene>
    <name evidence="1" type="ORF">L2E82_49699</name>
</gene>
<sequence length="188" mass="20992">MDNILQGQLSNPPDASIHLTTPKTMIATTNPLEPNHGDHGLLNYNVKLPPIWLELKMELYEDDDDNIMTINLNHVHDQWEKKFTTQQQSIQSLSGYLANMKTVVETTISTQLSELKNVLVDDVSILKQTSLKLDVLIVKLTQEVLIPISSSSTITNTRCQSTRSIGPVDNGKGKSINLSKGEKETLER</sequence>
<accession>A0ACB8Z0Z4</accession>
<organism evidence="1 2">
    <name type="scientific">Cichorium intybus</name>
    <name type="common">Chicory</name>
    <dbReference type="NCBI Taxonomy" id="13427"/>
    <lineage>
        <taxon>Eukaryota</taxon>
        <taxon>Viridiplantae</taxon>
        <taxon>Streptophyta</taxon>
        <taxon>Embryophyta</taxon>
        <taxon>Tracheophyta</taxon>
        <taxon>Spermatophyta</taxon>
        <taxon>Magnoliopsida</taxon>
        <taxon>eudicotyledons</taxon>
        <taxon>Gunneridae</taxon>
        <taxon>Pentapetalae</taxon>
        <taxon>asterids</taxon>
        <taxon>campanulids</taxon>
        <taxon>Asterales</taxon>
        <taxon>Asteraceae</taxon>
        <taxon>Cichorioideae</taxon>
        <taxon>Cichorieae</taxon>
        <taxon>Cichoriinae</taxon>
        <taxon>Cichorium</taxon>
    </lineage>
</organism>
<evidence type="ECO:0000313" key="2">
    <source>
        <dbReference type="Proteomes" id="UP001055811"/>
    </source>
</evidence>
<comment type="caution">
    <text evidence="1">The sequence shown here is derived from an EMBL/GenBank/DDBJ whole genome shotgun (WGS) entry which is preliminary data.</text>
</comment>
<name>A0ACB8Z0Z4_CICIN</name>
<dbReference type="EMBL" id="CM042017">
    <property type="protein sequence ID" value="KAI3691356.1"/>
    <property type="molecule type" value="Genomic_DNA"/>
</dbReference>
<evidence type="ECO:0000313" key="1">
    <source>
        <dbReference type="EMBL" id="KAI3691356.1"/>
    </source>
</evidence>
<reference evidence="2" key="1">
    <citation type="journal article" date="2022" name="Mol. Ecol. Resour.">
        <title>The genomes of chicory, endive, great burdock and yacon provide insights into Asteraceae palaeo-polyploidization history and plant inulin production.</title>
        <authorList>
            <person name="Fan W."/>
            <person name="Wang S."/>
            <person name="Wang H."/>
            <person name="Wang A."/>
            <person name="Jiang F."/>
            <person name="Liu H."/>
            <person name="Zhao H."/>
            <person name="Xu D."/>
            <person name="Zhang Y."/>
        </authorList>
    </citation>
    <scope>NUCLEOTIDE SEQUENCE [LARGE SCALE GENOMIC DNA]</scope>
    <source>
        <strain evidence="2">cv. Punajuju</strain>
    </source>
</reference>
<protein>
    <submittedName>
        <fullName evidence="1">Uncharacterized protein</fullName>
    </submittedName>
</protein>
<keyword evidence="2" id="KW-1185">Reference proteome</keyword>
<dbReference type="Proteomes" id="UP001055811">
    <property type="component" value="Linkage Group LG09"/>
</dbReference>
<reference evidence="1 2" key="2">
    <citation type="journal article" date="2022" name="Mol. Ecol. Resour.">
        <title>The genomes of chicory, endive, great burdock and yacon provide insights into Asteraceae paleo-polyploidization history and plant inulin production.</title>
        <authorList>
            <person name="Fan W."/>
            <person name="Wang S."/>
            <person name="Wang H."/>
            <person name="Wang A."/>
            <person name="Jiang F."/>
            <person name="Liu H."/>
            <person name="Zhao H."/>
            <person name="Xu D."/>
            <person name="Zhang Y."/>
        </authorList>
    </citation>
    <scope>NUCLEOTIDE SEQUENCE [LARGE SCALE GENOMIC DNA]</scope>
    <source>
        <strain evidence="2">cv. Punajuju</strain>
        <tissue evidence="1">Leaves</tissue>
    </source>
</reference>
<proteinExistence type="predicted"/>